<sequence>MSRTKCFPQSILRSAAMLLVATGWVSLPAHADDDSWHVAVQAEQAVPNGWVRVRENAIQGTQLSIHDGLRVSHMQTIRLNAWKPLSDTSELHFGFSTSRLNGHALIDAPVYYNGTTIAPGRLDTTTHFQDFIAFDASYWHRLVDFGNGGRLWGSVGATYVMLNFRLDGTIAADSIGHELKEDFYVQELPVPMLGLHLRYPLTDALKLTADVTMGRLPWVNSLRTEGGEVRLAQTDKEEELGLEYRFAPHWQAVAYVVHRYLGQDERSREDGNVIRLGSNGIGLGVDCQF</sequence>
<evidence type="ECO:0000313" key="2">
    <source>
        <dbReference type="EMBL" id="MEY2181122.1"/>
    </source>
</evidence>
<organism evidence="2 3">
    <name type="scientific">Rhodanobacter humi</name>
    <dbReference type="NCBI Taxonomy" id="1888173"/>
    <lineage>
        <taxon>Bacteria</taxon>
        <taxon>Pseudomonadati</taxon>
        <taxon>Pseudomonadota</taxon>
        <taxon>Gammaproteobacteria</taxon>
        <taxon>Lysobacterales</taxon>
        <taxon>Rhodanobacteraceae</taxon>
        <taxon>Rhodanobacter</taxon>
    </lineage>
</organism>
<evidence type="ECO:0000256" key="1">
    <source>
        <dbReference type="SAM" id="SignalP"/>
    </source>
</evidence>
<dbReference type="EMBL" id="JBGBPY010000001">
    <property type="protein sequence ID" value="MEY2181122.1"/>
    <property type="molecule type" value="Genomic_DNA"/>
</dbReference>
<evidence type="ECO:0008006" key="4">
    <source>
        <dbReference type="Google" id="ProtNLM"/>
    </source>
</evidence>
<feature type="chain" id="PRO_5047144255" description="Copper resistance protein CopB" evidence="1">
    <location>
        <begin position="32"/>
        <end position="289"/>
    </location>
</feature>
<accession>A0ABV4ALF0</accession>
<feature type="signal peptide" evidence="1">
    <location>
        <begin position="1"/>
        <end position="31"/>
    </location>
</feature>
<keyword evidence="3" id="KW-1185">Reference proteome</keyword>
<protein>
    <recommendedName>
        <fullName evidence="4">Copper resistance protein CopB</fullName>
    </recommendedName>
</protein>
<comment type="caution">
    <text evidence="2">The sequence shown here is derived from an EMBL/GenBank/DDBJ whole genome shotgun (WGS) entry which is preliminary data.</text>
</comment>
<name>A0ABV4ALF0_9GAMM</name>
<keyword evidence="1" id="KW-0732">Signal</keyword>
<dbReference type="Proteomes" id="UP001562159">
    <property type="component" value="Unassembled WGS sequence"/>
</dbReference>
<proteinExistence type="predicted"/>
<evidence type="ECO:0000313" key="3">
    <source>
        <dbReference type="Proteomes" id="UP001562159"/>
    </source>
</evidence>
<reference evidence="2 3" key="1">
    <citation type="submission" date="2024-07" db="EMBL/GenBank/DDBJ databases">
        <title>Molecular mechanisms and environmental adaptations of flagellar loss and biofilm growth of Rhodanobacter under environmental stress.</title>
        <authorList>
            <person name="Chen M."/>
        </authorList>
    </citation>
    <scope>NUCLEOTIDE SEQUENCE [LARGE SCALE GENOMIC DNA]</scope>
    <source>
        <strain evidence="2 3">RS22</strain>
    </source>
</reference>
<gene>
    <name evidence="2" type="ORF">AB7878_01720</name>
</gene>